<dbReference type="SMART" id="SM00062">
    <property type="entry name" value="PBPb"/>
    <property type="match status" value="1"/>
</dbReference>
<organism evidence="2 3">
    <name type="scientific">Aestuariispira insulae</name>
    <dbReference type="NCBI Taxonomy" id="1461337"/>
    <lineage>
        <taxon>Bacteria</taxon>
        <taxon>Pseudomonadati</taxon>
        <taxon>Pseudomonadota</taxon>
        <taxon>Alphaproteobacteria</taxon>
        <taxon>Rhodospirillales</taxon>
        <taxon>Kiloniellaceae</taxon>
        <taxon>Aestuariispira</taxon>
    </lineage>
</organism>
<sequence>MRLFQKLKRSIIATVLVWPLTANGHETIDKLSLYTEDYAPLNFIQDGRLTGISIDLMEEMLKRAGANQNRDSIKVVPWDQGYVTVQNRPNSALFAMVRAKNREQQFHWVGPIAKTSIVLIGRESNDQPLQSLDQLSGARIAAVNNDVGHQLLLEQGFDPTGIQLISSPQTAIGLLNSGEVDYWAYDQLVVSWHLNQSGNRSSLTARYILGQGEYYFAFNKRTDRRIIVVFRQILDEMREDGSLEKILGRYMTSDH</sequence>
<dbReference type="AlphaFoldDB" id="A0A3D9HSW2"/>
<keyword evidence="3" id="KW-1185">Reference proteome</keyword>
<evidence type="ECO:0000313" key="3">
    <source>
        <dbReference type="Proteomes" id="UP000256845"/>
    </source>
</evidence>
<name>A0A3D9HSW2_9PROT</name>
<evidence type="ECO:0000259" key="1">
    <source>
        <dbReference type="SMART" id="SM00062"/>
    </source>
</evidence>
<reference evidence="2 3" key="1">
    <citation type="submission" date="2018-07" db="EMBL/GenBank/DDBJ databases">
        <title>Genomic Encyclopedia of Type Strains, Phase III (KMG-III): the genomes of soil and plant-associated and newly described type strains.</title>
        <authorList>
            <person name="Whitman W."/>
        </authorList>
    </citation>
    <scope>NUCLEOTIDE SEQUENCE [LARGE SCALE GENOMIC DNA]</scope>
    <source>
        <strain evidence="2 3">CECT 8488</strain>
    </source>
</reference>
<feature type="domain" description="Solute-binding protein family 3/N-terminal" evidence="1">
    <location>
        <begin position="30"/>
        <end position="254"/>
    </location>
</feature>
<comment type="caution">
    <text evidence="2">The sequence shown here is derived from an EMBL/GenBank/DDBJ whole genome shotgun (WGS) entry which is preliminary data.</text>
</comment>
<dbReference type="Proteomes" id="UP000256845">
    <property type="component" value="Unassembled WGS sequence"/>
</dbReference>
<proteinExistence type="predicted"/>
<dbReference type="EMBL" id="QRDW01000002">
    <property type="protein sequence ID" value="RED52530.1"/>
    <property type="molecule type" value="Genomic_DNA"/>
</dbReference>
<dbReference type="RefSeq" id="WP_115936058.1">
    <property type="nucleotide sequence ID" value="NZ_QRDW01000002.1"/>
</dbReference>
<dbReference type="PANTHER" id="PTHR38834">
    <property type="entry name" value="PERIPLASMIC SUBSTRATE BINDING PROTEIN FAMILY 3"/>
    <property type="match status" value="1"/>
</dbReference>
<protein>
    <submittedName>
        <fullName evidence="2">Amino acid ABC transporter substrate-binding protein (PAAT family)</fullName>
    </submittedName>
</protein>
<gene>
    <name evidence="2" type="ORF">DFP90_102552</name>
</gene>
<dbReference type="Pfam" id="PF00497">
    <property type="entry name" value="SBP_bac_3"/>
    <property type="match status" value="1"/>
</dbReference>
<dbReference type="InterPro" id="IPR001638">
    <property type="entry name" value="Solute-binding_3/MltF_N"/>
</dbReference>
<dbReference type="SUPFAM" id="SSF53850">
    <property type="entry name" value="Periplasmic binding protein-like II"/>
    <property type="match status" value="1"/>
</dbReference>
<evidence type="ECO:0000313" key="2">
    <source>
        <dbReference type="EMBL" id="RED52530.1"/>
    </source>
</evidence>
<dbReference type="OrthoDB" id="9814231at2"/>
<dbReference type="Gene3D" id="3.40.190.10">
    <property type="entry name" value="Periplasmic binding protein-like II"/>
    <property type="match status" value="2"/>
</dbReference>
<accession>A0A3D9HSW2</accession>
<dbReference type="PANTHER" id="PTHR38834:SF3">
    <property type="entry name" value="SOLUTE-BINDING PROTEIN FAMILY 3_N-TERMINAL DOMAIN-CONTAINING PROTEIN"/>
    <property type="match status" value="1"/>
</dbReference>